<dbReference type="Pfam" id="PF13456">
    <property type="entry name" value="RVT_3"/>
    <property type="match status" value="1"/>
</dbReference>
<dbReference type="InterPro" id="IPR036397">
    <property type="entry name" value="RNaseH_sf"/>
</dbReference>
<evidence type="ECO:0000259" key="1">
    <source>
        <dbReference type="Pfam" id="PF13456"/>
    </source>
</evidence>
<feature type="domain" description="RNase H type-1" evidence="1">
    <location>
        <begin position="160"/>
        <end position="278"/>
    </location>
</feature>
<accession>A0AAD8WBV6</accession>
<evidence type="ECO:0000313" key="2">
    <source>
        <dbReference type="EMBL" id="KAK1648484.1"/>
    </source>
</evidence>
<dbReference type="InterPro" id="IPR012337">
    <property type="entry name" value="RNaseH-like_sf"/>
</dbReference>
<dbReference type="PANTHER" id="PTHR47723">
    <property type="entry name" value="OS05G0353850 PROTEIN"/>
    <property type="match status" value="1"/>
</dbReference>
<organism evidence="2 3">
    <name type="scientific">Lolium multiflorum</name>
    <name type="common">Italian ryegrass</name>
    <name type="synonym">Lolium perenne subsp. multiflorum</name>
    <dbReference type="NCBI Taxonomy" id="4521"/>
    <lineage>
        <taxon>Eukaryota</taxon>
        <taxon>Viridiplantae</taxon>
        <taxon>Streptophyta</taxon>
        <taxon>Embryophyta</taxon>
        <taxon>Tracheophyta</taxon>
        <taxon>Spermatophyta</taxon>
        <taxon>Magnoliopsida</taxon>
        <taxon>Liliopsida</taxon>
        <taxon>Poales</taxon>
        <taxon>Poaceae</taxon>
        <taxon>BOP clade</taxon>
        <taxon>Pooideae</taxon>
        <taxon>Poodae</taxon>
        <taxon>Poeae</taxon>
        <taxon>Poeae Chloroplast Group 2 (Poeae type)</taxon>
        <taxon>Loliodinae</taxon>
        <taxon>Loliinae</taxon>
        <taxon>Lolium</taxon>
    </lineage>
</organism>
<dbReference type="Gene3D" id="3.30.420.10">
    <property type="entry name" value="Ribonuclease H-like superfamily/Ribonuclease H"/>
    <property type="match status" value="1"/>
</dbReference>
<protein>
    <recommendedName>
        <fullName evidence="1">RNase H type-1 domain-containing protein</fullName>
    </recommendedName>
</protein>
<dbReference type="InterPro" id="IPR044730">
    <property type="entry name" value="RNase_H-like_dom_plant"/>
</dbReference>
<dbReference type="InterPro" id="IPR053151">
    <property type="entry name" value="RNase_H-like"/>
</dbReference>
<reference evidence="2" key="1">
    <citation type="submission" date="2023-07" db="EMBL/GenBank/DDBJ databases">
        <title>A chromosome-level genome assembly of Lolium multiflorum.</title>
        <authorList>
            <person name="Chen Y."/>
            <person name="Copetti D."/>
            <person name="Kolliker R."/>
            <person name="Studer B."/>
        </authorList>
    </citation>
    <scope>NUCLEOTIDE SEQUENCE</scope>
    <source>
        <strain evidence="2">02402/16</strain>
        <tissue evidence="2">Leaf</tissue>
    </source>
</reference>
<name>A0AAD8WBV6_LOLMU</name>
<evidence type="ECO:0000313" key="3">
    <source>
        <dbReference type="Proteomes" id="UP001231189"/>
    </source>
</evidence>
<dbReference type="InterPro" id="IPR002156">
    <property type="entry name" value="RNaseH_domain"/>
</dbReference>
<dbReference type="GO" id="GO:0003676">
    <property type="term" value="F:nucleic acid binding"/>
    <property type="evidence" value="ECO:0007669"/>
    <property type="project" value="InterPro"/>
</dbReference>
<dbReference type="PANTHER" id="PTHR47723:SF24">
    <property type="entry name" value="RNASE H TYPE-1 DOMAIN-CONTAINING PROTEIN"/>
    <property type="match status" value="1"/>
</dbReference>
<dbReference type="GO" id="GO:0004523">
    <property type="term" value="F:RNA-DNA hybrid ribonuclease activity"/>
    <property type="evidence" value="ECO:0007669"/>
    <property type="project" value="InterPro"/>
</dbReference>
<sequence length="309" mass="34328">MKKNGVGSSVGFGGRMKEKVDGIMNDDLCKDFTDEEISDALFQIGPLKAPGVDGFPARFYRRNWATLKEEVINVFIGNGSSSWLAIVHGLELLKKGSRRFLVSYLNSLLMVKQWPEKDVVKGKMVISHDQGFRKEPTGNNINGAKNQSWVPPDRGKVKLNVDGAYDPASADAGMVLKDSSGRMIYAAYRHLEQCRDATEAKLMAIEEGLKLALQWSNLKFSLETDCLEALELIKERTPDLSAYAFRVNVIRDLIRERNTYIAKIGRVANGVGHSLARMGRVQKRTAFWLANFPAEAVAANALDCNPSMI</sequence>
<keyword evidence="3" id="KW-1185">Reference proteome</keyword>
<proteinExistence type="predicted"/>
<dbReference type="EMBL" id="JAUUTY010000004">
    <property type="protein sequence ID" value="KAK1648484.1"/>
    <property type="molecule type" value="Genomic_DNA"/>
</dbReference>
<dbReference type="Proteomes" id="UP001231189">
    <property type="component" value="Unassembled WGS sequence"/>
</dbReference>
<comment type="caution">
    <text evidence="2">The sequence shown here is derived from an EMBL/GenBank/DDBJ whole genome shotgun (WGS) entry which is preliminary data.</text>
</comment>
<dbReference type="SUPFAM" id="SSF53098">
    <property type="entry name" value="Ribonuclease H-like"/>
    <property type="match status" value="1"/>
</dbReference>
<dbReference type="CDD" id="cd06222">
    <property type="entry name" value="RNase_H_like"/>
    <property type="match status" value="1"/>
</dbReference>
<gene>
    <name evidence="2" type="ORF">QYE76_066289</name>
</gene>
<dbReference type="AlphaFoldDB" id="A0AAD8WBV6"/>